<evidence type="ECO:0000256" key="3">
    <source>
        <dbReference type="ARBA" id="ARBA00022691"/>
    </source>
</evidence>
<dbReference type="EMBL" id="SNYN01000001">
    <property type="protein sequence ID" value="TDQ54749.1"/>
    <property type="molecule type" value="Genomic_DNA"/>
</dbReference>
<dbReference type="GO" id="GO:0008757">
    <property type="term" value="F:S-adenosylmethionine-dependent methyltransferase activity"/>
    <property type="evidence" value="ECO:0007669"/>
    <property type="project" value="TreeGrafter"/>
</dbReference>
<dbReference type="PANTHER" id="PTHR10509:SF85">
    <property type="entry name" value="O-METHYLTRANSFERASE RV1220C-RELATED"/>
    <property type="match status" value="1"/>
</dbReference>
<sequence>MTLRDDRPPIREYHAWIRHTCGEAVIASRDDTLAYIEQYAEEDEALVSIRQQGQRWDTHPVSPATGAALRFLTAAIGARAVVEIGTGCGSSGIWLLRGMRPEGILTTVDVEPEYQEFARDAYQRAGFAANRSRLIHGRALDVLPRLRDAAYDMVFLDADRAEYAAYLTEALRLLRDGGIVVLNNALEAGNLNDGPLRVSDPANTAIREAGRLVREDEALVPLLLPIGAGLLAAISSR</sequence>
<dbReference type="InterPro" id="IPR050362">
    <property type="entry name" value="Cation-dep_OMT"/>
</dbReference>
<protein>
    <submittedName>
        <fullName evidence="4">Putative O-methyltransferase YrrM</fullName>
    </submittedName>
</protein>
<dbReference type="PROSITE" id="PS51682">
    <property type="entry name" value="SAM_OMT_I"/>
    <property type="match status" value="1"/>
</dbReference>
<dbReference type="GO" id="GO:0032259">
    <property type="term" value="P:methylation"/>
    <property type="evidence" value="ECO:0007669"/>
    <property type="project" value="UniProtKB-KW"/>
</dbReference>
<keyword evidence="3" id="KW-0949">S-adenosyl-L-methionine</keyword>
<keyword evidence="5" id="KW-1185">Reference proteome</keyword>
<proteinExistence type="predicted"/>
<comment type="caution">
    <text evidence="4">The sequence shown here is derived from an EMBL/GenBank/DDBJ whole genome shotgun (WGS) entry which is preliminary data.</text>
</comment>
<evidence type="ECO:0000256" key="2">
    <source>
        <dbReference type="ARBA" id="ARBA00022679"/>
    </source>
</evidence>
<dbReference type="SUPFAM" id="SSF53335">
    <property type="entry name" value="S-adenosyl-L-methionine-dependent methyltransferases"/>
    <property type="match status" value="1"/>
</dbReference>
<dbReference type="OrthoDB" id="4774874at2"/>
<dbReference type="Gene3D" id="3.40.50.150">
    <property type="entry name" value="Vaccinia Virus protein VP39"/>
    <property type="match status" value="1"/>
</dbReference>
<reference evidence="4 5" key="1">
    <citation type="submission" date="2019-03" db="EMBL/GenBank/DDBJ databases">
        <title>Genomic Encyclopedia of Type Strains, Phase IV (KMG-IV): sequencing the most valuable type-strain genomes for metagenomic binning, comparative biology and taxonomic classification.</title>
        <authorList>
            <person name="Goeker M."/>
        </authorList>
    </citation>
    <scope>NUCLEOTIDE SEQUENCE [LARGE SCALE GENOMIC DNA]</scope>
    <source>
        <strain evidence="4 5">DSM 46770</strain>
    </source>
</reference>
<dbReference type="PANTHER" id="PTHR10509">
    <property type="entry name" value="O-METHYLTRANSFERASE-RELATED"/>
    <property type="match status" value="1"/>
</dbReference>
<dbReference type="InterPro" id="IPR029063">
    <property type="entry name" value="SAM-dependent_MTases_sf"/>
</dbReference>
<evidence type="ECO:0000313" key="5">
    <source>
        <dbReference type="Proteomes" id="UP000295281"/>
    </source>
</evidence>
<name>A0A4R6V6N3_9ACTN</name>
<keyword evidence="1 4" id="KW-0489">Methyltransferase</keyword>
<dbReference type="GO" id="GO:0008171">
    <property type="term" value="F:O-methyltransferase activity"/>
    <property type="evidence" value="ECO:0007669"/>
    <property type="project" value="InterPro"/>
</dbReference>
<accession>A0A4R6V6N3</accession>
<gene>
    <name evidence="4" type="ORF">EV190_10165</name>
</gene>
<dbReference type="Proteomes" id="UP000295281">
    <property type="component" value="Unassembled WGS sequence"/>
</dbReference>
<keyword evidence="2 4" id="KW-0808">Transferase</keyword>
<dbReference type="AlphaFoldDB" id="A0A4R6V6N3"/>
<dbReference type="InterPro" id="IPR002935">
    <property type="entry name" value="SAM_O-MeTrfase"/>
</dbReference>
<organism evidence="4 5">
    <name type="scientific">Actinorugispora endophytica</name>
    <dbReference type="NCBI Taxonomy" id="1605990"/>
    <lineage>
        <taxon>Bacteria</taxon>
        <taxon>Bacillati</taxon>
        <taxon>Actinomycetota</taxon>
        <taxon>Actinomycetes</taxon>
        <taxon>Streptosporangiales</taxon>
        <taxon>Nocardiopsidaceae</taxon>
        <taxon>Actinorugispora</taxon>
    </lineage>
</organism>
<evidence type="ECO:0000313" key="4">
    <source>
        <dbReference type="EMBL" id="TDQ54749.1"/>
    </source>
</evidence>
<dbReference type="CDD" id="cd02440">
    <property type="entry name" value="AdoMet_MTases"/>
    <property type="match status" value="1"/>
</dbReference>
<dbReference type="Pfam" id="PF01596">
    <property type="entry name" value="Methyltransf_3"/>
    <property type="match status" value="1"/>
</dbReference>
<evidence type="ECO:0000256" key="1">
    <source>
        <dbReference type="ARBA" id="ARBA00022603"/>
    </source>
</evidence>